<protein>
    <submittedName>
        <fullName evidence="5">LacI family transcriptional regulator</fullName>
    </submittedName>
</protein>
<organism evidence="5 6">
    <name type="scientific">Cryobacterium zhongshanensis</name>
    <dbReference type="NCBI Taxonomy" id="2928153"/>
    <lineage>
        <taxon>Bacteria</taxon>
        <taxon>Bacillati</taxon>
        <taxon>Actinomycetota</taxon>
        <taxon>Actinomycetes</taxon>
        <taxon>Micrococcales</taxon>
        <taxon>Microbacteriaceae</taxon>
        <taxon>Cryobacterium</taxon>
    </lineage>
</organism>
<comment type="caution">
    <text evidence="5">The sequence shown here is derived from an EMBL/GenBank/DDBJ whole genome shotgun (WGS) entry which is preliminary data.</text>
</comment>
<dbReference type="EMBL" id="JALGAR010000001">
    <property type="protein sequence ID" value="MCI4656402.1"/>
    <property type="molecule type" value="Genomic_DNA"/>
</dbReference>
<dbReference type="GO" id="GO:0000976">
    <property type="term" value="F:transcription cis-regulatory region binding"/>
    <property type="evidence" value="ECO:0007669"/>
    <property type="project" value="TreeGrafter"/>
</dbReference>
<feature type="domain" description="HTH lacI-type" evidence="4">
    <location>
        <begin position="2"/>
        <end position="56"/>
    </location>
</feature>
<evidence type="ECO:0000313" key="5">
    <source>
        <dbReference type="EMBL" id="MCI4656402.1"/>
    </source>
</evidence>
<evidence type="ECO:0000256" key="2">
    <source>
        <dbReference type="ARBA" id="ARBA00023125"/>
    </source>
</evidence>
<proteinExistence type="predicted"/>
<dbReference type="PANTHER" id="PTHR30146">
    <property type="entry name" value="LACI-RELATED TRANSCRIPTIONAL REPRESSOR"/>
    <property type="match status" value="1"/>
</dbReference>
<reference evidence="5" key="1">
    <citation type="submission" date="2022-03" db="EMBL/GenBank/DDBJ databases">
        <title>Cryobacterium sp. nov. strain ZS14-85, isolated from Antarctic soil.</title>
        <authorList>
            <person name="Li J."/>
            <person name="Niu G."/>
        </authorList>
    </citation>
    <scope>NUCLEOTIDE SEQUENCE</scope>
    <source>
        <strain evidence="5">ZS14-85</strain>
    </source>
</reference>
<sequence length="344" mass="36313">MASIHDVARVAGVSISTVSYALSGKRSIAASTRARVLDAVESLGYRPNAGARMLAGTRTNIFALTAPFHADTYAPAHMAFVLAVAQAARAHDYDVLLLTQDEATNGLRRVASSRLVDGIIVLDVAGDDDRVAVIRELGVPSTFIGVPRDAAGLVCVDLDFEAAAALAVEKLAAAGHRSIGLIGHSPGVYARGSNFPPRFRDGFFAAAAARGIETAFAMPERDGPSARLALDALYRDCPDMTAVVLHAEETVQAAVLDVLRERGLRVPGDLSVLSACASFETDHFEPPLDTIPLVAADSCTRAVDLAIEQVGGPIEPRIELVPPRFYERGSIAPPRTRSSASPRP</sequence>
<keyword evidence="2" id="KW-0238">DNA-binding</keyword>
<dbReference type="InterPro" id="IPR010982">
    <property type="entry name" value="Lambda_DNA-bd_dom_sf"/>
</dbReference>
<dbReference type="PROSITE" id="PS00356">
    <property type="entry name" value="HTH_LACI_1"/>
    <property type="match status" value="1"/>
</dbReference>
<dbReference type="Gene3D" id="1.10.260.40">
    <property type="entry name" value="lambda repressor-like DNA-binding domains"/>
    <property type="match status" value="1"/>
</dbReference>
<dbReference type="AlphaFoldDB" id="A0AA41QRP1"/>
<evidence type="ECO:0000256" key="3">
    <source>
        <dbReference type="ARBA" id="ARBA00023163"/>
    </source>
</evidence>
<name>A0AA41QRP1_9MICO</name>
<dbReference type="SUPFAM" id="SSF47413">
    <property type="entry name" value="lambda repressor-like DNA-binding domains"/>
    <property type="match status" value="1"/>
</dbReference>
<dbReference type="PANTHER" id="PTHR30146:SF153">
    <property type="entry name" value="LACTOSE OPERON REPRESSOR"/>
    <property type="match status" value="1"/>
</dbReference>
<dbReference type="Proteomes" id="UP001165341">
    <property type="component" value="Unassembled WGS sequence"/>
</dbReference>
<evidence type="ECO:0000256" key="1">
    <source>
        <dbReference type="ARBA" id="ARBA00023015"/>
    </source>
</evidence>
<dbReference type="InterPro" id="IPR046335">
    <property type="entry name" value="LacI/GalR-like_sensor"/>
</dbReference>
<accession>A0AA41QRP1</accession>
<dbReference type="RefSeq" id="WP_134534287.1">
    <property type="nucleotide sequence ID" value="NZ_JALGAR010000001.1"/>
</dbReference>
<dbReference type="PROSITE" id="PS50932">
    <property type="entry name" value="HTH_LACI_2"/>
    <property type="match status" value="1"/>
</dbReference>
<dbReference type="InterPro" id="IPR028082">
    <property type="entry name" value="Peripla_BP_I"/>
</dbReference>
<dbReference type="Pfam" id="PF13377">
    <property type="entry name" value="Peripla_BP_3"/>
    <property type="match status" value="1"/>
</dbReference>
<evidence type="ECO:0000259" key="4">
    <source>
        <dbReference type="PROSITE" id="PS50932"/>
    </source>
</evidence>
<dbReference type="Pfam" id="PF00356">
    <property type="entry name" value="LacI"/>
    <property type="match status" value="1"/>
</dbReference>
<keyword evidence="1" id="KW-0805">Transcription regulation</keyword>
<dbReference type="CDD" id="cd01392">
    <property type="entry name" value="HTH_LacI"/>
    <property type="match status" value="1"/>
</dbReference>
<dbReference type="Gene3D" id="3.40.50.2300">
    <property type="match status" value="2"/>
</dbReference>
<dbReference type="SMART" id="SM00354">
    <property type="entry name" value="HTH_LACI"/>
    <property type="match status" value="1"/>
</dbReference>
<dbReference type="InterPro" id="IPR000843">
    <property type="entry name" value="HTH_LacI"/>
</dbReference>
<dbReference type="SUPFAM" id="SSF53822">
    <property type="entry name" value="Periplasmic binding protein-like I"/>
    <property type="match status" value="1"/>
</dbReference>
<evidence type="ECO:0000313" key="6">
    <source>
        <dbReference type="Proteomes" id="UP001165341"/>
    </source>
</evidence>
<keyword evidence="3" id="KW-0804">Transcription</keyword>
<dbReference type="GO" id="GO:0003700">
    <property type="term" value="F:DNA-binding transcription factor activity"/>
    <property type="evidence" value="ECO:0007669"/>
    <property type="project" value="TreeGrafter"/>
</dbReference>
<gene>
    <name evidence="5" type="ORF">MQH31_01045</name>
</gene>
<keyword evidence="6" id="KW-1185">Reference proteome</keyword>